<organism evidence="3 4">
    <name type="scientific">Mitsuokella multacida DSM 20544</name>
    <dbReference type="NCBI Taxonomy" id="500635"/>
    <lineage>
        <taxon>Bacteria</taxon>
        <taxon>Bacillati</taxon>
        <taxon>Bacillota</taxon>
        <taxon>Negativicutes</taxon>
        <taxon>Selenomonadales</taxon>
        <taxon>Selenomonadaceae</taxon>
        <taxon>Mitsuokella</taxon>
    </lineage>
</organism>
<feature type="region of interest" description="Disordered" evidence="1">
    <location>
        <begin position="199"/>
        <end position="257"/>
    </location>
</feature>
<gene>
    <name evidence="3" type="ORF">MITSMUL_03612</name>
</gene>
<dbReference type="Proteomes" id="UP000003671">
    <property type="component" value="Unassembled WGS sequence"/>
</dbReference>
<dbReference type="Gene3D" id="2.40.320.10">
    <property type="entry name" value="Hypothetical Protein Pfu-838710-001"/>
    <property type="match status" value="1"/>
</dbReference>
<dbReference type="GeneID" id="93482633"/>
<proteinExistence type="predicted"/>
<dbReference type="PANTHER" id="PTHR40114">
    <property type="entry name" value="SLR0698 PROTEIN"/>
    <property type="match status" value="1"/>
</dbReference>
<evidence type="ECO:0000313" key="4">
    <source>
        <dbReference type="Proteomes" id="UP000003671"/>
    </source>
</evidence>
<feature type="domain" description="CYTH" evidence="2">
    <location>
        <begin position="1"/>
        <end position="151"/>
    </location>
</feature>
<dbReference type="InterPro" id="IPR023577">
    <property type="entry name" value="CYTH_domain"/>
</dbReference>
<dbReference type="SUPFAM" id="SSF55154">
    <property type="entry name" value="CYTH-like phosphatases"/>
    <property type="match status" value="1"/>
</dbReference>
<dbReference type="CDD" id="cd07761">
    <property type="entry name" value="CYTH-like_CthTTM-like"/>
    <property type="match status" value="1"/>
</dbReference>
<dbReference type="STRING" id="500635.MITSMUL_03612"/>
<feature type="compositionally biased region" description="Acidic residues" evidence="1">
    <location>
        <begin position="226"/>
        <end position="235"/>
    </location>
</feature>
<feature type="compositionally biased region" description="Polar residues" evidence="1">
    <location>
        <begin position="204"/>
        <end position="219"/>
    </location>
</feature>
<dbReference type="PATRIC" id="fig|500635.8.peg.1004"/>
<dbReference type="AlphaFoldDB" id="C9KKB3"/>
<sequence>MEIERQFLVDIIPALPDTFDSILQGYVSLFPEIRIRSVRPLEGPEKFYLTVKRGEGLVRDEWETEISSREFSHLVECLEKGTWFIEKRRYRLPLAGDHVAEYHRHSGHLKGFDYVEVEFRSEEEARAFEPPYWFGREVTEDPRFSYGKLAREDGTRLAKLILARPPKPWTPDDFETLGTLEMNGFADLARPSDTEVQAAPIVTDEQSVPSGPSDQSEQPDSAEIVPSDEPEEQEEDKTLDTSGAEKAETKEEDGPAR</sequence>
<evidence type="ECO:0000313" key="3">
    <source>
        <dbReference type="EMBL" id="EEX69563.1"/>
    </source>
</evidence>
<name>C9KKB3_9FIRM</name>
<accession>C9KKB3</accession>
<protein>
    <recommendedName>
        <fullName evidence="2">CYTH domain-containing protein</fullName>
    </recommendedName>
</protein>
<dbReference type="RefSeq" id="WP_005839773.1">
    <property type="nucleotide sequence ID" value="NZ_GG697141.2"/>
</dbReference>
<comment type="caution">
    <text evidence="3">The sequence shown here is derived from an EMBL/GenBank/DDBJ whole genome shotgun (WGS) entry which is preliminary data.</text>
</comment>
<dbReference type="EMBL" id="ABWK02000009">
    <property type="protein sequence ID" value="EEX69563.1"/>
    <property type="molecule type" value="Genomic_DNA"/>
</dbReference>
<dbReference type="InterPro" id="IPR033469">
    <property type="entry name" value="CYTH-like_dom_sf"/>
</dbReference>
<dbReference type="eggNOG" id="COG2954">
    <property type="taxonomic scope" value="Bacteria"/>
</dbReference>
<dbReference type="InterPro" id="IPR012042">
    <property type="entry name" value="NeuTTM/CthTTM-like"/>
</dbReference>
<evidence type="ECO:0000259" key="2">
    <source>
        <dbReference type="SMART" id="SM01118"/>
    </source>
</evidence>
<reference evidence="3" key="1">
    <citation type="submission" date="2009-09" db="EMBL/GenBank/DDBJ databases">
        <authorList>
            <person name="Weinstock G."/>
            <person name="Sodergren E."/>
            <person name="Clifton S."/>
            <person name="Fulton L."/>
            <person name="Fulton B."/>
            <person name="Courtney L."/>
            <person name="Fronick C."/>
            <person name="Harrison M."/>
            <person name="Strong C."/>
            <person name="Farmer C."/>
            <person name="Delahaunty K."/>
            <person name="Markovic C."/>
            <person name="Hall O."/>
            <person name="Minx P."/>
            <person name="Tomlinson C."/>
            <person name="Mitreva M."/>
            <person name="Nelson J."/>
            <person name="Hou S."/>
            <person name="Wollam A."/>
            <person name="Pepin K.H."/>
            <person name="Johnson M."/>
            <person name="Bhonagiri V."/>
            <person name="Nash W.E."/>
            <person name="Warren W."/>
            <person name="Chinwalla A."/>
            <person name="Mardis E.R."/>
            <person name="Wilson R.K."/>
        </authorList>
    </citation>
    <scope>NUCLEOTIDE SEQUENCE [LARGE SCALE GENOMIC DNA]</scope>
    <source>
        <strain evidence="3">DSM 20544</strain>
    </source>
</reference>
<feature type="compositionally biased region" description="Basic and acidic residues" evidence="1">
    <location>
        <begin position="236"/>
        <end position="257"/>
    </location>
</feature>
<evidence type="ECO:0000256" key="1">
    <source>
        <dbReference type="SAM" id="MobiDB-lite"/>
    </source>
</evidence>
<dbReference type="PANTHER" id="PTHR40114:SF1">
    <property type="entry name" value="SLR0698 PROTEIN"/>
    <property type="match status" value="1"/>
</dbReference>
<keyword evidence="4" id="KW-1185">Reference proteome</keyword>
<dbReference type="HOGENOM" id="CLU_1081028_0_0_9"/>
<dbReference type="SMART" id="SM01118">
    <property type="entry name" value="CYTH"/>
    <property type="match status" value="1"/>
</dbReference>